<dbReference type="PANTHER" id="PTHR42708:SF1">
    <property type="entry name" value="GLIDING MOTILITY PROTEIN MGLA"/>
    <property type="match status" value="1"/>
</dbReference>
<sequence length="473" mass="51335">MPQLYSQAREVLLKLVFYGPAGAGKTSALTQLHKLLRPDVRGQIVSVNTGADRTLFFDFFPPPPPLLGAPVHAQVFAGSGTVQNESTRRALLAGCDGVLFVWDSRRGREAENTAAMEELRTCLSDLGVKPQDVPLVVAWNKRDLSDAVPLSDLEPTFGIKRAQSVPMIARTGQSVFDAFRVLATEALEGALRKRPELAQSGAMPTSDLSFGNDMVTARRMLAAQEAQMALRSLVGRYTLDQPLRIDESALAREQAGRSQEMMPVSGLSAPPLPALEQSNDALAAVKLDNPTGAQVLEETLRPRPNQPLRSTPRPSDPTLAQPGLRPPGGAALDKTMPGTRIPQRSKPPLAPTPPKMESSTRDQGISLLLSPGPMRAQVQEVERLIQSTQFVQAVRRSMSIFFSLQVSDTTRDPDEGPAWRALALGLPADRYLRFRQVGQSADASRSTVEDAMFALFFLVDAVMRKESTGPRGS</sequence>
<reference evidence="2" key="1">
    <citation type="submission" date="2012-09" db="EMBL/GenBank/DDBJ databases">
        <title>Metagenomic Characterization of a Microbial Community in Wastewater Detects High Levels of Antibiotic Resistance.</title>
        <authorList>
            <person name="Abrams M."/>
            <person name="Caldwell A."/>
            <person name="Vandaei E."/>
            <person name="Lee W."/>
            <person name="Perrott J."/>
            <person name="Khan S.Y."/>
            <person name="Ta J."/>
            <person name="Romero D."/>
            <person name="Nguyen V."/>
            <person name="Pourmand N."/>
            <person name="Ouverney C.C."/>
        </authorList>
    </citation>
    <scope>NUCLEOTIDE SEQUENCE</scope>
</reference>
<dbReference type="PRINTS" id="PR00449">
    <property type="entry name" value="RASTRNSFRMNG"/>
</dbReference>
<protein>
    <submittedName>
        <fullName evidence="2">Gliding motility protein MglA</fullName>
    </submittedName>
</protein>
<dbReference type="InterPro" id="IPR052705">
    <property type="entry name" value="Gliding_Motility_GTPase"/>
</dbReference>
<dbReference type="AlphaFoldDB" id="L7VVR7"/>
<dbReference type="InterPro" id="IPR027417">
    <property type="entry name" value="P-loop_NTPase"/>
</dbReference>
<evidence type="ECO:0000313" key="2">
    <source>
        <dbReference type="EMBL" id="AGC71143.1"/>
    </source>
</evidence>
<name>L7VVR7_9BACT</name>
<dbReference type="SUPFAM" id="SSF52540">
    <property type="entry name" value="P-loop containing nucleoside triphosphate hydrolases"/>
    <property type="match status" value="1"/>
</dbReference>
<dbReference type="Gene3D" id="3.40.50.300">
    <property type="entry name" value="P-loop containing nucleotide triphosphate hydrolases"/>
    <property type="match status" value="1"/>
</dbReference>
<feature type="region of interest" description="Disordered" evidence="1">
    <location>
        <begin position="297"/>
        <end position="367"/>
    </location>
</feature>
<dbReference type="EMBL" id="JX649863">
    <property type="protein sequence ID" value="AGC71143.1"/>
    <property type="molecule type" value="Genomic_DNA"/>
</dbReference>
<proteinExistence type="predicted"/>
<dbReference type="PANTHER" id="PTHR42708">
    <property type="entry name" value="ATP/GTP-BINDING PROTEIN-RELATED"/>
    <property type="match status" value="1"/>
</dbReference>
<evidence type="ECO:0000256" key="1">
    <source>
        <dbReference type="SAM" id="MobiDB-lite"/>
    </source>
</evidence>
<organism evidence="2">
    <name type="scientific">uncultured bacterium A1Q1_fos_18</name>
    <dbReference type="NCBI Taxonomy" id="1256551"/>
    <lineage>
        <taxon>Bacteria</taxon>
        <taxon>environmental samples</taxon>
    </lineage>
</organism>
<feature type="region of interest" description="Disordered" evidence="1">
    <location>
        <begin position="251"/>
        <end position="274"/>
    </location>
</feature>
<accession>L7VVR7</accession>